<comment type="similarity">
    <text evidence="1">Belongs to the CinA family.</text>
</comment>
<dbReference type="Pfam" id="PF00994">
    <property type="entry name" value="MoCF_biosynth"/>
    <property type="match status" value="1"/>
</dbReference>
<dbReference type="SUPFAM" id="SSF53218">
    <property type="entry name" value="Molybdenum cofactor biosynthesis proteins"/>
    <property type="match status" value="1"/>
</dbReference>
<evidence type="ECO:0000256" key="1">
    <source>
        <dbReference type="HAMAP-Rule" id="MF_00226"/>
    </source>
</evidence>
<dbReference type="EMBL" id="CP018099">
    <property type="protein sequence ID" value="APF20682.1"/>
    <property type="molecule type" value="Genomic_DNA"/>
</dbReference>
<evidence type="ECO:0000313" key="3">
    <source>
        <dbReference type="EMBL" id="APF20682.1"/>
    </source>
</evidence>
<name>H1XX80_CALAY</name>
<dbReference type="PIRSF" id="PIRSF006728">
    <property type="entry name" value="CinA"/>
    <property type="match status" value="1"/>
</dbReference>
<dbReference type="SUPFAM" id="SSF142433">
    <property type="entry name" value="CinA-like"/>
    <property type="match status" value="1"/>
</dbReference>
<dbReference type="KEGG" id="caby:Cabys_3937"/>
<dbReference type="Proteomes" id="UP000004671">
    <property type="component" value="Chromosome"/>
</dbReference>
<dbReference type="InterPro" id="IPR008135">
    <property type="entry name" value="Competence-induced_CinA"/>
</dbReference>
<dbReference type="InterPro" id="IPR036425">
    <property type="entry name" value="MoaB/Mog-like_dom_sf"/>
</dbReference>
<dbReference type="HOGENOM" id="CLU_030805_9_3_0"/>
<dbReference type="InterPro" id="IPR050101">
    <property type="entry name" value="CinA"/>
</dbReference>
<dbReference type="Pfam" id="PF02464">
    <property type="entry name" value="CinA"/>
    <property type="match status" value="1"/>
</dbReference>
<dbReference type="Proteomes" id="UP000183868">
    <property type="component" value="Chromosome"/>
</dbReference>
<dbReference type="PANTHER" id="PTHR13939">
    <property type="entry name" value="NICOTINAMIDE-NUCLEOTIDE AMIDOHYDROLASE PNCC"/>
    <property type="match status" value="1"/>
</dbReference>
<organism evidence="4 5">
    <name type="scientific">Caldithrix abyssi DSM 13497</name>
    <dbReference type="NCBI Taxonomy" id="880073"/>
    <lineage>
        <taxon>Bacteria</taxon>
        <taxon>Pseudomonadati</taxon>
        <taxon>Calditrichota</taxon>
        <taxon>Calditrichia</taxon>
        <taxon>Calditrichales</taxon>
        <taxon>Calditrichaceae</taxon>
        <taxon>Caldithrix</taxon>
    </lineage>
</organism>
<dbReference type="NCBIfam" id="TIGR00200">
    <property type="entry name" value="cinA_nterm"/>
    <property type="match status" value="1"/>
</dbReference>
<evidence type="ECO:0000313" key="5">
    <source>
        <dbReference type="Proteomes" id="UP000004671"/>
    </source>
</evidence>
<dbReference type="OrthoDB" id="9801454at2"/>
<dbReference type="Gene3D" id="3.30.70.2860">
    <property type="match status" value="1"/>
</dbReference>
<dbReference type="InterPro" id="IPR041424">
    <property type="entry name" value="CinA_KH"/>
</dbReference>
<dbReference type="InterPro" id="IPR001453">
    <property type="entry name" value="MoaB/Mog_dom"/>
</dbReference>
<feature type="domain" description="MoaB/Mog" evidence="2">
    <location>
        <begin position="7"/>
        <end position="174"/>
    </location>
</feature>
<dbReference type="RefSeq" id="WP_006927869.1">
    <property type="nucleotide sequence ID" value="NZ_CM001402.1"/>
</dbReference>
<dbReference type="Gene3D" id="3.40.980.10">
    <property type="entry name" value="MoaB/Mog-like domain"/>
    <property type="match status" value="1"/>
</dbReference>
<dbReference type="HAMAP" id="MF_00226_B">
    <property type="entry name" value="CinA_B"/>
    <property type="match status" value="1"/>
</dbReference>
<reference evidence="4 5" key="1">
    <citation type="submission" date="2011-09" db="EMBL/GenBank/DDBJ databases">
        <title>The permanent draft genome of Caldithrix abyssi DSM 13497.</title>
        <authorList>
            <consortium name="US DOE Joint Genome Institute (JGI-PGF)"/>
            <person name="Lucas S."/>
            <person name="Han J."/>
            <person name="Lapidus A."/>
            <person name="Bruce D."/>
            <person name="Goodwin L."/>
            <person name="Pitluck S."/>
            <person name="Peters L."/>
            <person name="Kyrpides N."/>
            <person name="Mavromatis K."/>
            <person name="Ivanova N."/>
            <person name="Mikhailova N."/>
            <person name="Chertkov O."/>
            <person name="Detter J.C."/>
            <person name="Tapia R."/>
            <person name="Han C."/>
            <person name="Land M."/>
            <person name="Hauser L."/>
            <person name="Markowitz V."/>
            <person name="Cheng J.-F."/>
            <person name="Hugenholtz P."/>
            <person name="Woyke T."/>
            <person name="Wu D."/>
            <person name="Spring S."/>
            <person name="Brambilla E."/>
            <person name="Klenk H.-P."/>
            <person name="Eisen J.A."/>
        </authorList>
    </citation>
    <scope>NUCLEOTIDE SEQUENCE [LARGE SCALE GENOMIC DNA]</scope>
    <source>
        <strain evidence="4 5">DSM 13497</strain>
    </source>
</reference>
<dbReference type="NCBIfam" id="TIGR00177">
    <property type="entry name" value="molyb_syn"/>
    <property type="match status" value="1"/>
</dbReference>
<keyword evidence="5" id="KW-1185">Reference proteome</keyword>
<dbReference type="NCBIfam" id="NF001813">
    <property type="entry name" value="PRK00549.1"/>
    <property type="match status" value="1"/>
</dbReference>
<dbReference type="STRING" id="880073.Cabys_3937"/>
<proteinExistence type="inferred from homology"/>
<dbReference type="Gene3D" id="3.90.950.20">
    <property type="entry name" value="CinA-like"/>
    <property type="match status" value="1"/>
</dbReference>
<dbReference type="SMART" id="SM00852">
    <property type="entry name" value="MoCF_biosynth"/>
    <property type="match status" value="1"/>
</dbReference>
<sequence length="415" mass="46198">MKAIKAEILSIGNELLAGITINTNAAYIAKQLHSIGIEVQRITVIPDQTEEILQALAGAQQRAQVVICTGGLGPTPDDITKQALCRFFDVPLEFEPTVFEDVQRFLNHRRISLNQANREQAVIPKCDLVLHNHRGTAPGLYFKRHNTHFFFLPGVPGEVRHLMQKDVLALLAEFYRLKPITTRLLRTTGIPESRLIDKIGDLLEQYRQFRLAFLPRFRGVDLRFTLPQDAEQERKTFEEFVASVKNRLQKYIFTEEEKELEEALGEILKGKGLTLSVAESFTGGLLGDLITNVPGSSAYFLGGAVTYSNASKMQLLGVKQQTLQTFGAVSQETVLEMARGVQNLFKSDCAIATTGIAGPGGATAQKPVGLCYIAARFKDKERVKKFQFGADRIMNKQRGAIAGLELLRRLILNIE</sequence>
<evidence type="ECO:0000259" key="2">
    <source>
        <dbReference type="SMART" id="SM00852"/>
    </source>
</evidence>
<dbReference type="PaxDb" id="880073-Calab_1191"/>
<dbReference type="InterPro" id="IPR008136">
    <property type="entry name" value="CinA_C"/>
</dbReference>
<dbReference type="AlphaFoldDB" id="H1XX80"/>
<dbReference type="CDD" id="cd00885">
    <property type="entry name" value="cinA"/>
    <property type="match status" value="1"/>
</dbReference>
<dbReference type="NCBIfam" id="TIGR00199">
    <property type="entry name" value="PncC_domain"/>
    <property type="match status" value="1"/>
</dbReference>
<dbReference type="eggNOG" id="COG1058">
    <property type="taxonomic scope" value="Bacteria"/>
</dbReference>
<accession>H1XX80</accession>
<dbReference type="PANTHER" id="PTHR13939:SF0">
    <property type="entry name" value="NMN AMIDOHYDROLASE-LIKE PROTEIN YFAY"/>
    <property type="match status" value="1"/>
</dbReference>
<protein>
    <recommendedName>
        <fullName evidence="1">CinA-like protein</fullName>
    </recommendedName>
</protein>
<dbReference type="Pfam" id="PF18146">
    <property type="entry name" value="CinA_KH"/>
    <property type="match status" value="1"/>
</dbReference>
<dbReference type="EMBL" id="CM001402">
    <property type="protein sequence ID" value="EHO40817.1"/>
    <property type="molecule type" value="Genomic_DNA"/>
</dbReference>
<gene>
    <name evidence="3" type="ORF">Cabys_3937</name>
    <name evidence="4" type="ORF">Calab_1191</name>
</gene>
<dbReference type="FunCoup" id="H1XX80">
    <property type="interactions" value="116"/>
</dbReference>
<dbReference type="InterPro" id="IPR036653">
    <property type="entry name" value="CinA-like_C"/>
</dbReference>
<reference evidence="3 6" key="2">
    <citation type="submission" date="2016-11" db="EMBL/GenBank/DDBJ databases">
        <title>Genomic analysis of Caldithrix abyssi and proposal of a novel bacterial phylum Caldithrichaeota.</title>
        <authorList>
            <person name="Kublanov I."/>
            <person name="Sigalova O."/>
            <person name="Gavrilov S."/>
            <person name="Lebedinsky A."/>
            <person name="Ivanova N."/>
            <person name="Daum C."/>
            <person name="Reddy T."/>
            <person name="Klenk H.P."/>
            <person name="Goker M."/>
            <person name="Reva O."/>
            <person name="Miroshnichenko M."/>
            <person name="Kyprides N."/>
            <person name="Woyke T."/>
            <person name="Gelfand M."/>
        </authorList>
    </citation>
    <scope>NUCLEOTIDE SEQUENCE [LARGE SCALE GENOMIC DNA]</scope>
    <source>
        <strain evidence="3 6">LF13</strain>
    </source>
</reference>
<evidence type="ECO:0000313" key="6">
    <source>
        <dbReference type="Proteomes" id="UP000183868"/>
    </source>
</evidence>
<evidence type="ECO:0000313" key="4">
    <source>
        <dbReference type="EMBL" id="EHO40817.1"/>
    </source>
</evidence>